<dbReference type="Proteomes" id="UP000255207">
    <property type="component" value="Unassembled WGS sequence"/>
</dbReference>
<dbReference type="AlphaFoldDB" id="A0A370L7W3"/>
<dbReference type="EMBL" id="QQTP01000004">
    <property type="protein sequence ID" value="RDJ26135.1"/>
    <property type="molecule type" value="Genomic_DNA"/>
</dbReference>
<reference evidence="2" key="1">
    <citation type="submission" date="2018-07" db="EMBL/GenBank/DDBJ databases">
        <authorList>
            <person name="Safronova V.I."/>
            <person name="Chirak E.R."/>
            <person name="Sazanova A.L."/>
        </authorList>
    </citation>
    <scope>NUCLEOTIDE SEQUENCE [LARGE SCALE GENOMIC DNA]</scope>
    <source>
        <strain evidence="2">RCAM04685</strain>
    </source>
</reference>
<evidence type="ECO:0000313" key="1">
    <source>
        <dbReference type="EMBL" id="RDJ26135.1"/>
    </source>
</evidence>
<keyword evidence="2" id="KW-1185">Reference proteome</keyword>
<protein>
    <submittedName>
        <fullName evidence="1">Uncharacterized protein</fullName>
    </submittedName>
</protein>
<evidence type="ECO:0000313" key="2">
    <source>
        <dbReference type="Proteomes" id="UP000255207"/>
    </source>
</evidence>
<proteinExistence type="predicted"/>
<sequence>MIRIAPRPHHESPRILRSLTLAISLSLTSLSAGLAQDRPVALDPPRLAQAPEPLCFCWTDGLKIAEGASACIRTTVGRRLAKCDRVTNVMSWQVTENPCPES</sequence>
<organism evidence="1 2">
    <name type="scientific">Bosea caraganae</name>
    <dbReference type="NCBI Taxonomy" id="2763117"/>
    <lineage>
        <taxon>Bacteria</taxon>
        <taxon>Pseudomonadati</taxon>
        <taxon>Pseudomonadota</taxon>
        <taxon>Alphaproteobacteria</taxon>
        <taxon>Hyphomicrobiales</taxon>
        <taxon>Boseaceae</taxon>
        <taxon>Bosea</taxon>
    </lineage>
</organism>
<gene>
    <name evidence="1" type="ORF">DWE98_09850</name>
</gene>
<accession>A0A370L7W3</accession>
<comment type="caution">
    <text evidence="1">The sequence shown here is derived from an EMBL/GenBank/DDBJ whole genome shotgun (WGS) entry which is preliminary data.</text>
</comment>
<name>A0A370L7W3_9HYPH</name>